<feature type="compositionally biased region" description="Basic and acidic residues" evidence="1">
    <location>
        <begin position="671"/>
        <end position="694"/>
    </location>
</feature>
<accession>A0A8J6EYB4</accession>
<dbReference type="PROSITE" id="PS50106">
    <property type="entry name" value="PDZ"/>
    <property type="match status" value="2"/>
</dbReference>
<proteinExistence type="predicted"/>
<gene>
    <name evidence="3" type="ORF">GDO78_002543</name>
</gene>
<dbReference type="Pfam" id="PF00595">
    <property type="entry name" value="PDZ"/>
    <property type="match status" value="2"/>
</dbReference>
<keyword evidence="4" id="KW-1185">Reference proteome</keyword>
<dbReference type="GO" id="GO:0016324">
    <property type="term" value="C:apical plasma membrane"/>
    <property type="evidence" value="ECO:0007669"/>
    <property type="project" value="TreeGrafter"/>
</dbReference>
<reference evidence="3" key="1">
    <citation type="thesis" date="2020" institute="ProQuest LLC" country="789 East Eisenhower Parkway, Ann Arbor, MI, USA">
        <title>Comparative Genomics and Chromosome Evolution.</title>
        <authorList>
            <person name="Mudd A.B."/>
        </authorList>
    </citation>
    <scope>NUCLEOTIDE SEQUENCE</scope>
    <source>
        <strain evidence="3">HN-11 Male</strain>
        <tissue evidence="3">Kidney and liver</tissue>
    </source>
</reference>
<feature type="region of interest" description="Disordered" evidence="1">
    <location>
        <begin position="769"/>
        <end position="808"/>
    </location>
</feature>
<dbReference type="Gene3D" id="2.30.42.10">
    <property type="match status" value="3"/>
</dbReference>
<evidence type="ECO:0000259" key="2">
    <source>
        <dbReference type="PROSITE" id="PS50106"/>
    </source>
</evidence>
<dbReference type="CDD" id="cd23059">
    <property type="entry name" value="PDZ3_Par3-like"/>
    <property type="match status" value="1"/>
</dbReference>
<feature type="region of interest" description="Disordered" evidence="1">
    <location>
        <begin position="619"/>
        <end position="745"/>
    </location>
</feature>
<organism evidence="3 4">
    <name type="scientific">Eleutherodactylus coqui</name>
    <name type="common">Puerto Rican coqui</name>
    <dbReference type="NCBI Taxonomy" id="57060"/>
    <lineage>
        <taxon>Eukaryota</taxon>
        <taxon>Metazoa</taxon>
        <taxon>Chordata</taxon>
        <taxon>Craniata</taxon>
        <taxon>Vertebrata</taxon>
        <taxon>Euteleostomi</taxon>
        <taxon>Amphibia</taxon>
        <taxon>Batrachia</taxon>
        <taxon>Anura</taxon>
        <taxon>Neobatrachia</taxon>
        <taxon>Hyloidea</taxon>
        <taxon>Eleutherodactylidae</taxon>
        <taxon>Eleutherodactylinae</taxon>
        <taxon>Eleutherodactylus</taxon>
        <taxon>Eleutherodactylus</taxon>
    </lineage>
</organism>
<dbReference type="SMART" id="SM00228">
    <property type="entry name" value="PDZ"/>
    <property type="match status" value="3"/>
</dbReference>
<dbReference type="AlphaFoldDB" id="A0A8J6EYB4"/>
<feature type="region of interest" description="Disordered" evidence="1">
    <location>
        <begin position="1"/>
        <end position="24"/>
    </location>
</feature>
<dbReference type="GO" id="GO:0000226">
    <property type="term" value="P:microtubule cytoskeleton organization"/>
    <property type="evidence" value="ECO:0007669"/>
    <property type="project" value="TreeGrafter"/>
</dbReference>
<dbReference type="GO" id="GO:0008104">
    <property type="term" value="P:intracellular protein localization"/>
    <property type="evidence" value="ECO:0007669"/>
    <property type="project" value="TreeGrafter"/>
</dbReference>
<dbReference type="GO" id="GO:0045197">
    <property type="term" value="P:establishment or maintenance of epithelial cell apical/basal polarity"/>
    <property type="evidence" value="ECO:0007669"/>
    <property type="project" value="TreeGrafter"/>
</dbReference>
<dbReference type="PANTHER" id="PTHR16484">
    <property type="entry name" value="PARTITIONING DEFECTIVE 3 RELATED"/>
    <property type="match status" value="1"/>
</dbReference>
<feature type="compositionally biased region" description="Basic and acidic residues" evidence="1">
    <location>
        <begin position="710"/>
        <end position="745"/>
    </location>
</feature>
<dbReference type="FunFam" id="2.30.42.10:FF:000078">
    <property type="entry name" value="Partitioning defective 3 homolog B"/>
    <property type="match status" value="1"/>
</dbReference>
<dbReference type="SUPFAM" id="SSF50156">
    <property type="entry name" value="PDZ domain-like"/>
    <property type="match status" value="3"/>
</dbReference>
<dbReference type="OrthoDB" id="6264899at2759"/>
<dbReference type="CDD" id="cd23058">
    <property type="entry name" value="PDZ2_Par3-like"/>
    <property type="match status" value="1"/>
</dbReference>
<dbReference type="EMBL" id="WNTK01000010">
    <property type="protein sequence ID" value="KAG9477196.1"/>
    <property type="molecule type" value="Genomic_DNA"/>
</dbReference>
<dbReference type="GO" id="GO:0043296">
    <property type="term" value="C:apical junction complex"/>
    <property type="evidence" value="ECO:0007669"/>
    <property type="project" value="TreeGrafter"/>
</dbReference>
<dbReference type="GO" id="GO:0051660">
    <property type="term" value="P:establishment of centrosome localization"/>
    <property type="evidence" value="ECO:0007669"/>
    <property type="project" value="TreeGrafter"/>
</dbReference>
<dbReference type="GO" id="GO:0007155">
    <property type="term" value="P:cell adhesion"/>
    <property type="evidence" value="ECO:0007669"/>
    <property type="project" value="TreeGrafter"/>
</dbReference>
<dbReference type="GO" id="GO:0035091">
    <property type="term" value="F:phosphatidylinositol binding"/>
    <property type="evidence" value="ECO:0007669"/>
    <property type="project" value="TreeGrafter"/>
</dbReference>
<dbReference type="InterPro" id="IPR036034">
    <property type="entry name" value="PDZ_sf"/>
</dbReference>
<evidence type="ECO:0000256" key="1">
    <source>
        <dbReference type="SAM" id="MobiDB-lite"/>
    </source>
</evidence>
<evidence type="ECO:0000313" key="3">
    <source>
        <dbReference type="EMBL" id="KAG9477196.1"/>
    </source>
</evidence>
<dbReference type="InterPro" id="IPR001478">
    <property type="entry name" value="PDZ"/>
</dbReference>
<dbReference type="GO" id="GO:0005912">
    <property type="term" value="C:adherens junction"/>
    <property type="evidence" value="ECO:0007669"/>
    <property type="project" value="TreeGrafter"/>
</dbReference>
<dbReference type="FunFam" id="2.30.42.10:FF:000011">
    <property type="entry name" value="partitioning defective 3 homolog isoform X1"/>
    <property type="match status" value="1"/>
</dbReference>
<dbReference type="GO" id="GO:0030010">
    <property type="term" value="P:establishment of cell polarity"/>
    <property type="evidence" value="ECO:0007669"/>
    <property type="project" value="TreeGrafter"/>
</dbReference>
<evidence type="ECO:0000313" key="4">
    <source>
        <dbReference type="Proteomes" id="UP000770717"/>
    </source>
</evidence>
<dbReference type="CDD" id="cd06691">
    <property type="entry name" value="PDZ1_Par3-like"/>
    <property type="match status" value="1"/>
</dbReference>
<sequence>MIAVFDELDPSNRTDDASSIADRLSPDPFEAELSSQHQPLRGEIEVTPSALKLGTPLLVRRSSDPTMGPMADFHPGSSHNAEQNMKLAIQLTRKVEISGDDGPLGIHVVPFYSSLSGRALGLYIRGIEESSRTKRDGLFQENECIVKINKIELLDKTFTQAQDIFLQAMKHPNVLVEVVPLHNRELYEKDNISSLSALDNHDDEDDEVPNIKPPPPPIHGKLHVKMIEQSNGLEFAQPLHHPLVPDLTSHVTAYSPPSLSPLGFGSKRYIKRIRIDLKKGPDGLGFTVVTRDSTVHGPGPIFVKNILPKGAAIKDGRLQSGDRIIEVKGQAITGKTQEELVAMLRSTKLGETVALVVARREDAFPPREMKSESESHVIAPEKVAQMTFEIPLNDSGSAGLGVSLKGNKSRDTSTDLGIFIKSIIHGGAAFKDGRLRVNDQLVAVNGESLLGKSNRDAMETLRRSMSMEGNIRGMIQLVILRKLNKKTENSTFFDESSSEKDIPPPLPPHPREHIIVEYSNFSSGMASSQQPDSYNLKTSKSMDLVADERNIVSVNGHKEVFPGKDLGPRLGLKKSSSLESLQTAVAEVKKNELPFYRPRPHMVRGRGCNESFRAAIDKSYDGPESEEDGLSDVSSHSDRETPNDEPVPLGNQELDEADKLKKDKKKKDKKKEKEKGKSKTKDKKKREENEELEKKAKKKGFGAMLRFGKKNKDDKGGKLDQKGNLRPGTVKEEEQEVEKMKEERERINAKHQEIREKQSKMLWNFSASHDIEDDDTDPNYARVNHFKEPPAPQHNSQRPYSPAMPGSYTYPRETLLSVSERDHVQDLYAKINKKQQAPDTVDRKVQFAVI</sequence>
<feature type="domain" description="PDZ" evidence="2">
    <location>
        <begin position="389"/>
        <end position="464"/>
    </location>
</feature>
<protein>
    <recommendedName>
        <fullName evidence="2">PDZ domain-containing protein</fullName>
    </recommendedName>
</protein>
<dbReference type="GO" id="GO:0005938">
    <property type="term" value="C:cell cortex"/>
    <property type="evidence" value="ECO:0007669"/>
    <property type="project" value="TreeGrafter"/>
</dbReference>
<comment type="caution">
    <text evidence="3">The sequence shown here is derived from an EMBL/GenBank/DDBJ whole genome shotgun (WGS) entry which is preliminary data.</text>
</comment>
<dbReference type="Proteomes" id="UP000770717">
    <property type="component" value="Unassembled WGS sequence"/>
</dbReference>
<dbReference type="PANTHER" id="PTHR16484:SF4">
    <property type="entry name" value="PARTITIONING DEFECTIVE 3 HOMOLOG B"/>
    <property type="match status" value="1"/>
</dbReference>
<feature type="domain" description="PDZ" evidence="2">
    <location>
        <begin position="274"/>
        <end position="347"/>
    </location>
</feature>
<dbReference type="InterPro" id="IPR052213">
    <property type="entry name" value="PAR3"/>
</dbReference>
<name>A0A8J6EYB4_ELECQ</name>